<name>A0A0E3W2E5_9FIRM</name>
<dbReference type="NCBIfam" id="TIGR00092">
    <property type="entry name" value="redox-regulated ATPase YchF"/>
    <property type="match status" value="1"/>
</dbReference>
<keyword evidence="4" id="KW-0067">ATP-binding</keyword>
<dbReference type="PROSITE" id="PS51710">
    <property type="entry name" value="G_OBG"/>
    <property type="match status" value="1"/>
</dbReference>
<feature type="domain" description="TGS" evidence="8">
    <location>
        <begin position="269"/>
        <end position="352"/>
    </location>
</feature>
<dbReference type="STRING" id="690567.33"/>
<dbReference type="GO" id="GO:0046872">
    <property type="term" value="F:metal ion binding"/>
    <property type="evidence" value="ECO:0007669"/>
    <property type="project" value="UniProtKB-KW"/>
</dbReference>
<protein>
    <submittedName>
        <fullName evidence="9">Beta-grasp domain</fullName>
    </submittedName>
</protein>
<dbReference type="EMBL" id="CGIH01000002">
    <property type="protein sequence ID" value="CFW96279.1"/>
    <property type="molecule type" value="Genomic_DNA"/>
</dbReference>
<evidence type="ECO:0000256" key="1">
    <source>
        <dbReference type="ARBA" id="ARBA00001946"/>
    </source>
</evidence>
<evidence type="ECO:0000256" key="3">
    <source>
        <dbReference type="ARBA" id="ARBA00022741"/>
    </source>
</evidence>
<evidence type="ECO:0000259" key="8">
    <source>
        <dbReference type="PROSITE" id="PS51880"/>
    </source>
</evidence>
<keyword evidence="10" id="KW-1185">Reference proteome</keyword>
<dbReference type="OrthoDB" id="9807318at2"/>
<dbReference type="GO" id="GO:0005524">
    <property type="term" value="F:ATP binding"/>
    <property type="evidence" value="ECO:0007669"/>
    <property type="project" value="UniProtKB-KW"/>
</dbReference>
<dbReference type="InterPro" id="IPR027417">
    <property type="entry name" value="P-loop_NTPase"/>
</dbReference>
<reference evidence="9 10" key="1">
    <citation type="submission" date="2015-03" db="EMBL/GenBank/DDBJ databases">
        <authorList>
            <person name="Murphy D."/>
        </authorList>
    </citation>
    <scope>NUCLEOTIDE SEQUENCE [LARGE SCALE GENOMIC DNA]</scope>
    <source>
        <strain evidence="9 10">OL-4</strain>
    </source>
</reference>
<dbReference type="InterPro" id="IPR012676">
    <property type="entry name" value="TGS-like"/>
</dbReference>
<dbReference type="InterPro" id="IPR013029">
    <property type="entry name" value="YchF_C"/>
</dbReference>
<dbReference type="InterPro" id="IPR004396">
    <property type="entry name" value="ATPase_YchF/OLA1"/>
</dbReference>
<feature type="coiled-coil region" evidence="6">
    <location>
        <begin position="121"/>
        <end position="164"/>
    </location>
</feature>
<dbReference type="GO" id="GO:0016887">
    <property type="term" value="F:ATP hydrolysis activity"/>
    <property type="evidence" value="ECO:0007669"/>
    <property type="project" value="InterPro"/>
</dbReference>
<keyword evidence="5" id="KW-0460">Magnesium</keyword>
<dbReference type="Pfam" id="PF06071">
    <property type="entry name" value="YchF-GTPase_C"/>
    <property type="match status" value="1"/>
</dbReference>
<evidence type="ECO:0000313" key="10">
    <source>
        <dbReference type="Proteomes" id="UP000045545"/>
    </source>
</evidence>
<dbReference type="InterPro" id="IPR012675">
    <property type="entry name" value="Beta-grasp_dom_sf"/>
</dbReference>
<dbReference type="PRINTS" id="PR00326">
    <property type="entry name" value="GTP1OBG"/>
</dbReference>
<organism evidence="9 10">
    <name type="scientific">Syntrophomonas zehnderi OL-4</name>
    <dbReference type="NCBI Taxonomy" id="690567"/>
    <lineage>
        <taxon>Bacteria</taxon>
        <taxon>Bacillati</taxon>
        <taxon>Bacillota</taxon>
        <taxon>Clostridia</taxon>
        <taxon>Eubacteriales</taxon>
        <taxon>Syntrophomonadaceae</taxon>
        <taxon>Syntrophomonas</taxon>
    </lineage>
</organism>
<dbReference type="InterPro" id="IPR006073">
    <property type="entry name" value="GTP-bd"/>
</dbReference>
<dbReference type="AlphaFoldDB" id="A0A0E3W2E5"/>
<dbReference type="Proteomes" id="UP000045545">
    <property type="component" value="Unassembled WGS sequence"/>
</dbReference>
<accession>A0A0E3W2E5</accession>
<comment type="cofactor">
    <cofactor evidence="1">
        <name>Mg(2+)</name>
        <dbReference type="ChEBI" id="CHEBI:18420"/>
    </cofactor>
</comment>
<dbReference type="CDD" id="cd04867">
    <property type="entry name" value="TGS_YchF_OLA1"/>
    <property type="match status" value="1"/>
</dbReference>
<dbReference type="InterPro" id="IPR023192">
    <property type="entry name" value="TGS-like_dom_sf"/>
</dbReference>
<dbReference type="SUPFAM" id="SSF81271">
    <property type="entry name" value="TGS-like"/>
    <property type="match status" value="1"/>
</dbReference>
<proteinExistence type="predicted"/>
<sequence length="354" mass="39938">MQLGIIGMPGVGKTTLFELLSNQRDKANSQGKANTAIAKIPDARIDHLSSLYKPKKTSYAQLELVDIPGLIPGADKGANVFLDAVRKADALLHVVRLFENDAVPSIYDSIDPLRDIETISYELLLADLDLIEKRIERIENNKKKNQMVKELALMERLKQTLEDEKPISSLQLDEQEENLLSSYQFLTSKPMLICLNLADDGLVNKDYVKKEEIAEYSRQYGVPVVEIAAEIEKEIAELAEDEKEEFLNALGIKESGLIKISRSMYQRLGLISFFTVGEDEVKAWTIEQNTIARKAAGKIHSDIERGFIRAEVVDYNDFVELGSMNAVKEKGLFRLEGKEYIVKDGDIVHFRFNV</sequence>
<keyword evidence="2" id="KW-0479">Metal-binding</keyword>
<dbReference type="PROSITE" id="PS51880">
    <property type="entry name" value="TGS"/>
    <property type="match status" value="1"/>
</dbReference>
<keyword evidence="6" id="KW-0175">Coiled coil</keyword>
<dbReference type="PIRSF" id="PIRSF006641">
    <property type="entry name" value="CHP00092"/>
    <property type="match status" value="1"/>
</dbReference>
<dbReference type="InterPro" id="IPR031167">
    <property type="entry name" value="G_OBG"/>
</dbReference>
<evidence type="ECO:0000259" key="7">
    <source>
        <dbReference type="PROSITE" id="PS51710"/>
    </source>
</evidence>
<dbReference type="FunFam" id="3.10.20.30:FF:000001">
    <property type="entry name" value="Ribosome-binding ATPase YchF"/>
    <property type="match status" value="1"/>
</dbReference>
<feature type="domain" description="OBG-type G" evidence="7">
    <location>
        <begin position="1"/>
        <end position="247"/>
    </location>
</feature>
<dbReference type="Pfam" id="PF01926">
    <property type="entry name" value="MMR_HSR1"/>
    <property type="match status" value="1"/>
</dbReference>
<evidence type="ECO:0000256" key="2">
    <source>
        <dbReference type="ARBA" id="ARBA00022723"/>
    </source>
</evidence>
<gene>
    <name evidence="9" type="ORF">33</name>
</gene>
<dbReference type="Gene3D" id="1.10.150.300">
    <property type="entry name" value="TGS-like domain"/>
    <property type="match status" value="1"/>
</dbReference>
<evidence type="ECO:0000256" key="4">
    <source>
        <dbReference type="ARBA" id="ARBA00022840"/>
    </source>
</evidence>
<keyword evidence="3" id="KW-0547">Nucleotide-binding</keyword>
<dbReference type="Gene3D" id="3.10.20.30">
    <property type="match status" value="1"/>
</dbReference>
<evidence type="ECO:0000256" key="5">
    <source>
        <dbReference type="ARBA" id="ARBA00022842"/>
    </source>
</evidence>
<dbReference type="GO" id="GO:0005737">
    <property type="term" value="C:cytoplasm"/>
    <property type="evidence" value="ECO:0007669"/>
    <property type="project" value="TreeGrafter"/>
</dbReference>
<dbReference type="Gene3D" id="3.40.50.300">
    <property type="entry name" value="P-loop containing nucleotide triphosphate hydrolases"/>
    <property type="match status" value="1"/>
</dbReference>
<dbReference type="PANTHER" id="PTHR23305:SF18">
    <property type="entry name" value="OBG-TYPE G DOMAIN-CONTAINING PROTEIN"/>
    <property type="match status" value="1"/>
</dbReference>
<dbReference type="InterPro" id="IPR004095">
    <property type="entry name" value="TGS"/>
</dbReference>
<dbReference type="FunFam" id="1.10.150.300:FF:000001">
    <property type="entry name" value="Ribosome-binding ATPase YchF"/>
    <property type="match status" value="1"/>
</dbReference>
<dbReference type="PANTHER" id="PTHR23305">
    <property type="entry name" value="OBG GTPASE FAMILY"/>
    <property type="match status" value="1"/>
</dbReference>
<dbReference type="RefSeq" id="WP_046494538.1">
    <property type="nucleotide sequence ID" value="NZ_CGIH01000002.1"/>
</dbReference>
<evidence type="ECO:0000313" key="9">
    <source>
        <dbReference type="EMBL" id="CFW96279.1"/>
    </source>
</evidence>
<dbReference type="GO" id="GO:0005525">
    <property type="term" value="F:GTP binding"/>
    <property type="evidence" value="ECO:0007669"/>
    <property type="project" value="InterPro"/>
</dbReference>
<evidence type="ECO:0000256" key="6">
    <source>
        <dbReference type="SAM" id="Coils"/>
    </source>
</evidence>
<dbReference type="SUPFAM" id="SSF52540">
    <property type="entry name" value="P-loop containing nucleoside triphosphate hydrolases"/>
    <property type="match status" value="1"/>
</dbReference>